<reference evidence="10" key="1">
    <citation type="submission" date="2020-07" db="EMBL/GenBank/DDBJ databases">
        <title>Koleobacter methoxysyntrophicus gen. nov., sp. nov., a novel anaerobic bacterium isolated from deep subsurface oil field and proposal of Koleobacterales ord. nov. in the phylum Firmicutes.</title>
        <authorList>
            <person name="Sakamoto S."/>
            <person name="Tamaki H."/>
        </authorList>
    </citation>
    <scope>NUCLEOTIDE SEQUENCE</scope>
    <source>
        <strain evidence="10">NRmbB1</strain>
    </source>
</reference>
<accession>A0A8A0RRE2</accession>
<keyword evidence="5" id="KW-0717">Septation</keyword>
<dbReference type="GO" id="GO:0032153">
    <property type="term" value="C:cell division site"/>
    <property type="evidence" value="ECO:0007669"/>
    <property type="project" value="TreeGrafter"/>
</dbReference>
<protein>
    <recommendedName>
        <fullName evidence="2">Cell division protein ZapA</fullName>
    </recommendedName>
    <alternativeName>
        <fullName evidence="9">Z ring-associated protein ZapA</fullName>
    </alternativeName>
</protein>
<dbReference type="GO" id="GO:0000921">
    <property type="term" value="P:septin ring assembly"/>
    <property type="evidence" value="ECO:0007669"/>
    <property type="project" value="TreeGrafter"/>
</dbReference>
<comment type="function">
    <text evidence="7">Activator of cell division through the inhibition of FtsZ GTPase activity, therefore promoting FtsZ assembly into bundles of protofilaments necessary for the formation of the division Z ring. It is recruited early at mid-cell but it is not essential for cell division.</text>
</comment>
<evidence type="ECO:0000256" key="6">
    <source>
        <dbReference type="ARBA" id="ARBA00023306"/>
    </source>
</evidence>
<evidence type="ECO:0000256" key="5">
    <source>
        <dbReference type="ARBA" id="ARBA00023210"/>
    </source>
</evidence>
<dbReference type="Proteomes" id="UP000662904">
    <property type="component" value="Chromosome"/>
</dbReference>
<evidence type="ECO:0000256" key="8">
    <source>
        <dbReference type="ARBA" id="ARBA00026068"/>
    </source>
</evidence>
<dbReference type="EMBL" id="CP059066">
    <property type="protein sequence ID" value="QSQ09957.1"/>
    <property type="molecule type" value="Genomic_DNA"/>
</dbReference>
<dbReference type="InterPro" id="IPR036192">
    <property type="entry name" value="Cell_div_ZapA-like_sf"/>
</dbReference>
<evidence type="ECO:0000256" key="7">
    <source>
        <dbReference type="ARBA" id="ARBA00024910"/>
    </source>
</evidence>
<dbReference type="RefSeq" id="WP_206707286.1">
    <property type="nucleotide sequence ID" value="NZ_CP059066.1"/>
</dbReference>
<dbReference type="Gene3D" id="6.10.250.790">
    <property type="match status" value="1"/>
</dbReference>
<keyword evidence="6" id="KW-0131">Cell cycle</keyword>
<keyword evidence="11" id="KW-1185">Reference proteome</keyword>
<dbReference type="PANTHER" id="PTHR34981:SF1">
    <property type="entry name" value="CELL DIVISION PROTEIN ZAPA"/>
    <property type="match status" value="1"/>
</dbReference>
<dbReference type="InterPro" id="IPR053712">
    <property type="entry name" value="Bac_CellDiv_Activator"/>
</dbReference>
<evidence type="ECO:0000313" key="11">
    <source>
        <dbReference type="Proteomes" id="UP000662904"/>
    </source>
</evidence>
<dbReference type="SUPFAM" id="SSF102829">
    <property type="entry name" value="Cell division protein ZapA-like"/>
    <property type="match status" value="1"/>
</dbReference>
<keyword evidence="4 10" id="KW-0132">Cell division</keyword>
<evidence type="ECO:0000256" key="1">
    <source>
        <dbReference type="ARBA" id="ARBA00004496"/>
    </source>
</evidence>
<dbReference type="AlphaFoldDB" id="A0A8A0RRE2"/>
<dbReference type="InterPro" id="IPR007838">
    <property type="entry name" value="Cell_div_ZapA-like"/>
</dbReference>
<proteinExistence type="predicted"/>
<dbReference type="Pfam" id="PF05164">
    <property type="entry name" value="ZapA"/>
    <property type="match status" value="1"/>
</dbReference>
<dbReference type="GO" id="GO:0030428">
    <property type="term" value="C:cell septum"/>
    <property type="evidence" value="ECO:0007669"/>
    <property type="project" value="TreeGrafter"/>
</dbReference>
<dbReference type="GO" id="GO:0000917">
    <property type="term" value="P:division septum assembly"/>
    <property type="evidence" value="ECO:0007669"/>
    <property type="project" value="UniProtKB-KW"/>
</dbReference>
<sequence length="86" mass="9919">MGGKGKNRVKVTINGEEYYMKGSVSPEYMKKIADYVDKKMTKLSESNPYLSFSKIAVLAALNITDELFKLREEFEEFLKLVEDDKK</sequence>
<dbReference type="PANTHER" id="PTHR34981">
    <property type="entry name" value="CELL DIVISION PROTEIN ZAPA"/>
    <property type="match status" value="1"/>
</dbReference>
<gene>
    <name evidence="10" type="primary">zapA</name>
    <name evidence="10" type="ORF">H0A61_02343</name>
</gene>
<evidence type="ECO:0000256" key="2">
    <source>
        <dbReference type="ARBA" id="ARBA00015195"/>
    </source>
</evidence>
<evidence type="ECO:0000313" key="10">
    <source>
        <dbReference type="EMBL" id="QSQ09957.1"/>
    </source>
</evidence>
<organism evidence="10 11">
    <name type="scientific">Koleobacter methoxysyntrophicus</name>
    <dbReference type="NCBI Taxonomy" id="2751313"/>
    <lineage>
        <taxon>Bacteria</taxon>
        <taxon>Bacillati</taxon>
        <taxon>Bacillota</taxon>
        <taxon>Clostridia</taxon>
        <taxon>Koleobacterales</taxon>
        <taxon>Koleobacteraceae</taxon>
        <taxon>Koleobacter</taxon>
    </lineage>
</organism>
<evidence type="ECO:0000256" key="3">
    <source>
        <dbReference type="ARBA" id="ARBA00022490"/>
    </source>
</evidence>
<evidence type="ECO:0000256" key="4">
    <source>
        <dbReference type="ARBA" id="ARBA00022618"/>
    </source>
</evidence>
<comment type="subcellular location">
    <subcellularLocation>
        <location evidence="1">Cytoplasm</location>
    </subcellularLocation>
</comment>
<comment type="subunit">
    <text evidence="8">Homodimer. Interacts with FtsZ.</text>
</comment>
<dbReference type="GO" id="GO:0043093">
    <property type="term" value="P:FtsZ-dependent cytokinesis"/>
    <property type="evidence" value="ECO:0007669"/>
    <property type="project" value="TreeGrafter"/>
</dbReference>
<evidence type="ECO:0000256" key="9">
    <source>
        <dbReference type="ARBA" id="ARBA00033158"/>
    </source>
</evidence>
<keyword evidence="3" id="KW-0963">Cytoplasm</keyword>
<name>A0A8A0RRE2_9FIRM</name>
<dbReference type="GO" id="GO:0005829">
    <property type="term" value="C:cytosol"/>
    <property type="evidence" value="ECO:0007669"/>
    <property type="project" value="TreeGrafter"/>
</dbReference>
<dbReference type="KEGG" id="kme:H0A61_02343"/>